<dbReference type="InterPro" id="IPR008686">
    <property type="entry name" value="RNA_pol_mitovir"/>
</dbReference>
<keyword evidence="3" id="KW-1185">Reference proteome</keyword>
<dbReference type="OrthoDB" id="1050647at2759"/>
<dbReference type="Proteomes" id="UP000631114">
    <property type="component" value="Unassembled WGS sequence"/>
</dbReference>
<proteinExistence type="predicted"/>
<sequence>MLDLKPGEGLEELASTDGSASPAAAIGSVAPARCLGYGDEEALERLLSPVGPASNIIYLITNDGAASRPLFIWVLSQLLGLDIVGNVGVPISSRRRRRAFYIPPVGSIFSGPNQQRCYGHASLGIPSIGHRRGEFQLSPERDVSDQIHTRPGFVRSSSSIIQLGLRWDKRGSKQQGPMLVCHHGVYGRAAMTDVDAINKVVSGAYLSVSSQSRLACWFPSFIGMLGVVGQSLASICSLSVILPGSFLNLPLITIRPRTSSGWVNHPDGLEAWKPPGSERRVTRDLCLRLSAIKGQRILEDSRVMRGFLNKVSLILFDGLTKERCIAVYLFSKQAWLLGKKSGLLFLAMYLKQCSACLQRAYAGDKAAPSLLPVPVSLTRSGFPRIIPAFHRQMIRRKDDKADALVQIYLSFFTLSKVIELAKPVSRSTFQSISDPIDDLDRAAEFVYSMKHRIVTLFKRYTPWISTIPLNQGMTWNPTWKSLPTYRRMNKTLTYFQGKVGALRETVSEGSQDSSGILWPSYTRFALDPDNKIFSDQVYPDVTFDRYAILGDDVIICDERVVNVYASALAELQVTISYQKSLISHSGAGEFAKRFRVKNMEKDLSPVSVRSLSNFFHPFGLIAISHTCEAFFNALPYWWDGGQLSRIQHSRNTHFERVFAAYTHPLSGAIPLEWWLGRGAPLDPYLKGLLCYDMVVSLGLHPRVPILGPDSTSDCGWLFCGLDGTRFLVRSEGLIQPRAGGRGVVAYAPALDHRTIKYQTIRPI</sequence>
<dbReference type="Pfam" id="PF05919">
    <property type="entry name" value="Mitovir_RNA_pol"/>
    <property type="match status" value="1"/>
</dbReference>
<name>A0A835GTL3_9MAGN</name>
<evidence type="ECO:0000256" key="1">
    <source>
        <dbReference type="SAM" id="MobiDB-lite"/>
    </source>
</evidence>
<organism evidence="2 3">
    <name type="scientific">Coptis chinensis</name>
    <dbReference type="NCBI Taxonomy" id="261450"/>
    <lineage>
        <taxon>Eukaryota</taxon>
        <taxon>Viridiplantae</taxon>
        <taxon>Streptophyta</taxon>
        <taxon>Embryophyta</taxon>
        <taxon>Tracheophyta</taxon>
        <taxon>Spermatophyta</taxon>
        <taxon>Magnoliopsida</taxon>
        <taxon>Ranunculales</taxon>
        <taxon>Ranunculaceae</taxon>
        <taxon>Coptidoideae</taxon>
        <taxon>Coptis</taxon>
    </lineage>
</organism>
<dbReference type="PANTHER" id="PTHR34456">
    <property type="entry name" value="MITOVIRUS RNA-DEPENDENT RNA POLYMERASE"/>
    <property type="match status" value="1"/>
</dbReference>
<accession>A0A835GTL3</accession>
<evidence type="ECO:0000313" key="3">
    <source>
        <dbReference type="Proteomes" id="UP000631114"/>
    </source>
</evidence>
<reference evidence="2 3" key="1">
    <citation type="submission" date="2020-10" db="EMBL/GenBank/DDBJ databases">
        <title>The Coptis chinensis genome and diversification of protoberbering-type alkaloids.</title>
        <authorList>
            <person name="Wang B."/>
            <person name="Shu S."/>
            <person name="Song C."/>
            <person name="Liu Y."/>
        </authorList>
    </citation>
    <scope>NUCLEOTIDE SEQUENCE [LARGE SCALE GENOMIC DNA]</scope>
    <source>
        <strain evidence="2">HL-2020</strain>
        <tissue evidence="2">Leaf</tissue>
    </source>
</reference>
<dbReference type="PANTHER" id="PTHR34456:SF13">
    <property type="entry name" value="REVERSE TRANSCRIPTASE DOMAIN-CONTAINING PROTEIN"/>
    <property type="match status" value="1"/>
</dbReference>
<dbReference type="EMBL" id="JADFTS010000091">
    <property type="protein sequence ID" value="KAF9586819.1"/>
    <property type="molecule type" value="Genomic_DNA"/>
</dbReference>
<gene>
    <name evidence="2" type="ORF">IFM89_039965</name>
</gene>
<dbReference type="AlphaFoldDB" id="A0A835GTL3"/>
<protein>
    <submittedName>
        <fullName evidence="2">Uncharacterized protein</fullName>
    </submittedName>
</protein>
<evidence type="ECO:0000313" key="2">
    <source>
        <dbReference type="EMBL" id="KAF9586819.1"/>
    </source>
</evidence>
<comment type="caution">
    <text evidence="2">The sequence shown here is derived from an EMBL/GenBank/DDBJ whole genome shotgun (WGS) entry which is preliminary data.</text>
</comment>
<feature type="region of interest" description="Disordered" evidence="1">
    <location>
        <begin position="1"/>
        <end position="23"/>
    </location>
</feature>